<dbReference type="Gene3D" id="1.10.10.10">
    <property type="entry name" value="Winged helix-like DNA-binding domain superfamily/Winged helix DNA-binding domain"/>
    <property type="match status" value="1"/>
</dbReference>
<dbReference type="InterPro" id="IPR029063">
    <property type="entry name" value="SAM-dependent_MTases_sf"/>
</dbReference>
<dbReference type="Gene3D" id="3.40.50.150">
    <property type="entry name" value="Vaccinia Virus protein VP39"/>
    <property type="match status" value="1"/>
</dbReference>
<dbReference type="GO" id="GO:0032259">
    <property type="term" value="P:methylation"/>
    <property type="evidence" value="ECO:0007669"/>
    <property type="project" value="UniProtKB-KW"/>
</dbReference>
<dbReference type="InterPro" id="IPR036390">
    <property type="entry name" value="WH_DNA-bd_sf"/>
</dbReference>
<keyword evidence="1" id="KW-0017">Alkaloid metabolism</keyword>
<keyword evidence="9" id="KW-1185">Reference proteome</keyword>
<evidence type="ECO:0000259" key="6">
    <source>
        <dbReference type="Pfam" id="PF00891"/>
    </source>
</evidence>
<dbReference type="InterPro" id="IPR012967">
    <property type="entry name" value="COMT_dimerisation"/>
</dbReference>
<dbReference type="InterPro" id="IPR016461">
    <property type="entry name" value="COMT-like"/>
</dbReference>
<evidence type="ECO:0000256" key="2">
    <source>
        <dbReference type="ARBA" id="ARBA00022603"/>
    </source>
</evidence>
<dbReference type="PROSITE" id="PS51683">
    <property type="entry name" value="SAM_OMT_II"/>
    <property type="match status" value="1"/>
</dbReference>
<evidence type="ECO:0000256" key="4">
    <source>
        <dbReference type="ARBA" id="ARBA00022691"/>
    </source>
</evidence>
<dbReference type="SUPFAM" id="SSF53335">
    <property type="entry name" value="S-adenosyl-L-methionine-dependent methyltransferases"/>
    <property type="match status" value="1"/>
</dbReference>
<evidence type="ECO:0000256" key="3">
    <source>
        <dbReference type="ARBA" id="ARBA00022679"/>
    </source>
</evidence>
<dbReference type="EMBL" id="JAJJMB010013076">
    <property type="protein sequence ID" value="KAI3871222.1"/>
    <property type="molecule type" value="Genomic_DNA"/>
</dbReference>
<keyword evidence="3" id="KW-0808">Transferase</keyword>
<keyword evidence="4" id="KW-0949">S-adenosyl-L-methionine</keyword>
<dbReference type="PANTHER" id="PTHR11746">
    <property type="entry name" value="O-METHYLTRANSFERASE"/>
    <property type="match status" value="1"/>
</dbReference>
<comment type="caution">
    <text evidence="8">The sequence shown here is derived from an EMBL/GenBank/DDBJ whole genome shotgun (WGS) entry which is preliminary data.</text>
</comment>
<dbReference type="GO" id="GO:0009820">
    <property type="term" value="P:alkaloid metabolic process"/>
    <property type="evidence" value="ECO:0007669"/>
    <property type="project" value="UniProtKB-KW"/>
</dbReference>
<feature type="active site" description="Proton acceptor" evidence="5">
    <location>
        <position position="264"/>
    </location>
</feature>
<feature type="domain" description="O-methyltransferase dimerisation" evidence="7">
    <location>
        <begin position="24"/>
        <end position="112"/>
    </location>
</feature>
<dbReference type="SUPFAM" id="SSF46785">
    <property type="entry name" value="Winged helix' DNA-binding domain"/>
    <property type="match status" value="1"/>
</dbReference>
<proteinExistence type="predicted"/>
<reference evidence="8" key="1">
    <citation type="submission" date="2022-04" db="EMBL/GenBank/DDBJ databases">
        <title>A functionally conserved STORR gene fusion in Papaver species that diverged 16.8 million years ago.</title>
        <authorList>
            <person name="Catania T."/>
        </authorList>
    </citation>
    <scope>NUCLEOTIDE SEQUENCE</scope>
    <source>
        <strain evidence="8">S-188037</strain>
    </source>
</reference>
<dbReference type="Pfam" id="PF08100">
    <property type="entry name" value="Dimerisation"/>
    <property type="match status" value="1"/>
</dbReference>
<dbReference type="InterPro" id="IPR001077">
    <property type="entry name" value="COMT_C"/>
</dbReference>
<organism evidence="8 9">
    <name type="scientific">Papaver atlanticum</name>
    <dbReference type="NCBI Taxonomy" id="357466"/>
    <lineage>
        <taxon>Eukaryota</taxon>
        <taxon>Viridiplantae</taxon>
        <taxon>Streptophyta</taxon>
        <taxon>Embryophyta</taxon>
        <taxon>Tracheophyta</taxon>
        <taxon>Spermatophyta</taxon>
        <taxon>Magnoliopsida</taxon>
        <taxon>Ranunculales</taxon>
        <taxon>Papaveraceae</taxon>
        <taxon>Papaveroideae</taxon>
        <taxon>Papaver</taxon>
    </lineage>
</organism>
<dbReference type="PIRSF" id="PIRSF005739">
    <property type="entry name" value="O-mtase"/>
    <property type="match status" value="1"/>
</dbReference>
<dbReference type="InterPro" id="IPR036388">
    <property type="entry name" value="WH-like_DNA-bd_sf"/>
</dbReference>
<keyword evidence="2" id="KW-0489">Methyltransferase</keyword>
<evidence type="ECO:0000313" key="8">
    <source>
        <dbReference type="EMBL" id="KAI3871222.1"/>
    </source>
</evidence>
<evidence type="ECO:0000256" key="5">
    <source>
        <dbReference type="PIRSR" id="PIRSR005739-1"/>
    </source>
</evidence>
<name>A0AAD4XAL0_9MAGN</name>
<dbReference type="Proteomes" id="UP001202328">
    <property type="component" value="Unassembled WGS sequence"/>
</dbReference>
<evidence type="ECO:0000259" key="7">
    <source>
        <dbReference type="Pfam" id="PF08100"/>
    </source>
</evidence>
<evidence type="ECO:0000256" key="1">
    <source>
        <dbReference type="ARBA" id="ARBA00022589"/>
    </source>
</evidence>
<gene>
    <name evidence="8" type="ORF">MKW98_015122</name>
</gene>
<evidence type="ECO:0000313" key="9">
    <source>
        <dbReference type="Proteomes" id="UP001202328"/>
    </source>
</evidence>
<dbReference type="Pfam" id="PF00891">
    <property type="entry name" value="Methyltransf_2"/>
    <property type="match status" value="1"/>
</dbReference>
<protein>
    <submittedName>
        <fullName evidence="8">Uncharacterized protein</fullName>
    </submittedName>
</protein>
<dbReference type="GO" id="GO:0046983">
    <property type="term" value="F:protein dimerization activity"/>
    <property type="evidence" value="ECO:0007669"/>
    <property type="project" value="InterPro"/>
</dbReference>
<feature type="domain" description="O-methyltransferase C-terminal" evidence="6">
    <location>
        <begin position="133"/>
        <end position="339"/>
    </location>
</feature>
<dbReference type="AlphaFoldDB" id="A0AAD4XAL0"/>
<sequence>MGTSVDVKPAETQEVGIKDQAQLWNIIYGFAASLVLRCVVEIGIPDIIKNNNGSITLSELVSKLPIPNVNSDYLYRILRYLVHLNILGQETCNGGAEKVYSLKPVGTLLLKDAETSMVQTILGVAQKEFMVPWHFMKEGLGNGSATAFEKGMGMDIWKYLESNPDQSQLFNEGMAEETRLLTKTLIEDCRDTFQGLNSLIDIGGGNGTTIMAIYEAFPHLKCTLYDLPHVIANSHDYPNIEKVPGDMFKSVPSAQAILLKCILHDWSDEHCVNILKKCKEAIPKETGKVIIVDVALEEESQDELTKARLILDMDMLVNTGGRERTADDWEVLFRRAGFRSHKIRHIRAIQSVIEAFP</sequence>
<accession>A0AAD4XAL0</accession>
<dbReference type="GO" id="GO:0008171">
    <property type="term" value="F:O-methyltransferase activity"/>
    <property type="evidence" value="ECO:0007669"/>
    <property type="project" value="InterPro"/>
</dbReference>